<dbReference type="PANTHER" id="PTHR13847">
    <property type="entry name" value="SARCOSINE DEHYDROGENASE-RELATED"/>
    <property type="match status" value="1"/>
</dbReference>
<keyword evidence="1 3" id="KW-0560">Oxidoreductase</keyword>
<evidence type="ECO:0000313" key="3">
    <source>
        <dbReference type="EMBL" id="MDQ7250350.1"/>
    </source>
</evidence>
<name>A0ABU0YT79_9PROT</name>
<dbReference type="InterPro" id="IPR006076">
    <property type="entry name" value="FAD-dep_OxRdtase"/>
</dbReference>
<sequence>MDFDVAVIGGGIAGASVAAHLVPTASVVVIERESQPGYHATGRSAALFSEIYGNAAVRALSRASRAFLQSPPADFAGAPILGPRGALHIGGRDDVNLLDLAFETGHRLVPSVARITAAQVLDKVPAMRPEAVAGGGVFEPDARDIDTNGLLQGFLRRVRNGGGKILLDAPVAGLERDGNGWRILAGGQEIRAGVVVDAAGAWGDSIAALAGAGPVGLAPKRRTAFLIAPPNGMETRDWPLTIGAREDLYFKPDAGKLLVSPADETPSEPVDAQPDELDIAIAADRLAERTTIEVRRIEHKWAGLRTFAPDKTPVVGFDPAVAGFFWLVGQGGYGFQTAPAMARLAAALVSGKGIPAEIQDQGITTDQLSPARFATRRMRAARPN</sequence>
<dbReference type="InterPro" id="IPR036188">
    <property type="entry name" value="FAD/NAD-bd_sf"/>
</dbReference>
<dbReference type="RefSeq" id="WP_379959511.1">
    <property type="nucleotide sequence ID" value="NZ_JAUYVI010000007.1"/>
</dbReference>
<comment type="caution">
    <text evidence="3">The sequence shown here is derived from an EMBL/GenBank/DDBJ whole genome shotgun (WGS) entry which is preliminary data.</text>
</comment>
<proteinExistence type="predicted"/>
<evidence type="ECO:0000259" key="2">
    <source>
        <dbReference type="Pfam" id="PF01266"/>
    </source>
</evidence>
<protein>
    <submittedName>
        <fullName evidence="3">FAD-dependent oxidoreductase</fullName>
        <ecNumber evidence="3">1.-.-.-</ecNumber>
    </submittedName>
</protein>
<dbReference type="Pfam" id="PF01266">
    <property type="entry name" value="DAO"/>
    <property type="match status" value="1"/>
</dbReference>
<keyword evidence="4" id="KW-1185">Reference proteome</keyword>
<dbReference type="Gene3D" id="3.50.50.60">
    <property type="entry name" value="FAD/NAD(P)-binding domain"/>
    <property type="match status" value="1"/>
</dbReference>
<dbReference type="EMBL" id="JAUYVI010000007">
    <property type="protein sequence ID" value="MDQ7250350.1"/>
    <property type="molecule type" value="Genomic_DNA"/>
</dbReference>
<evidence type="ECO:0000313" key="4">
    <source>
        <dbReference type="Proteomes" id="UP001230156"/>
    </source>
</evidence>
<evidence type="ECO:0000256" key="1">
    <source>
        <dbReference type="ARBA" id="ARBA00023002"/>
    </source>
</evidence>
<dbReference type="EC" id="1.-.-.-" evidence="3"/>
<reference evidence="4" key="1">
    <citation type="submission" date="2023-08" db="EMBL/GenBank/DDBJ databases">
        <title>Rhodospirillaceae gen. nov., a novel taxon isolated from the Yangtze River Yuezi River estuary sludge.</title>
        <authorList>
            <person name="Ruan L."/>
        </authorList>
    </citation>
    <scope>NUCLEOTIDE SEQUENCE [LARGE SCALE GENOMIC DNA]</scope>
    <source>
        <strain evidence="4">R-7</strain>
    </source>
</reference>
<dbReference type="Proteomes" id="UP001230156">
    <property type="component" value="Unassembled WGS sequence"/>
</dbReference>
<accession>A0ABU0YT79</accession>
<dbReference type="PANTHER" id="PTHR13847:SF287">
    <property type="entry name" value="FAD-DEPENDENT OXIDOREDUCTASE DOMAIN-CONTAINING PROTEIN 1"/>
    <property type="match status" value="1"/>
</dbReference>
<feature type="domain" description="FAD dependent oxidoreductase" evidence="2">
    <location>
        <begin position="4"/>
        <end position="348"/>
    </location>
</feature>
<organism evidence="3 4">
    <name type="scientific">Dongia sedimenti</name>
    <dbReference type="NCBI Taxonomy" id="3064282"/>
    <lineage>
        <taxon>Bacteria</taxon>
        <taxon>Pseudomonadati</taxon>
        <taxon>Pseudomonadota</taxon>
        <taxon>Alphaproteobacteria</taxon>
        <taxon>Rhodospirillales</taxon>
        <taxon>Dongiaceae</taxon>
        <taxon>Dongia</taxon>
    </lineage>
</organism>
<gene>
    <name evidence="3" type="ORF">Q8A70_21855</name>
</gene>
<dbReference type="SUPFAM" id="SSF51905">
    <property type="entry name" value="FAD/NAD(P)-binding domain"/>
    <property type="match status" value="1"/>
</dbReference>
<dbReference type="Gene3D" id="3.30.9.10">
    <property type="entry name" value="D-Amino Acid Oxidase, subunit A, domain 2"/>
    <property type="match status" value="1"/>
</dbReference>
<dbReference type="GO" id="GO:0016491">
    <property type="term" value="F:oxidoreductase activity"/>
    <property type="evidence" value="ECO:0007669"/>
    <property type="project" value="UniProtKB-KW"/>
</dbReference>